<dbReference type="PANTHER" id="PTHR21228">
    <property type="entry name" value="FAST LEU-RICH DOMAIN-CONTAINING"/>
    <property type="match status" value="1"/>
</dbReference>
<dbReference type="GO" id="GO:0000963">
    <property type="term" value="P:mitochondrial RNA processing"/>
    <property type="evidence" value="ECO:0007669"/>
    <property type="project" value="TreeGrafter"/>
</dbReference>
<gene>
    <name evidence="2" type="ORF">CYCCA115_LOCUS21467</name>
</gene>
<keyword evidence="3" id="KW-1185">Reference proteome</keyword>
<dbReference type="Proteomes" id="UP001295423">
    <property type="component" value="Unassembled WGS sequence"/>
</dbReference>
<dbReference type="GO" id="GO:0044528">
    <property type="term" value="P:regulation of mitochondrial mRNA stability"/>
    <property type="evidence" value="ECO:0007669"/>
    <property type="project" value="TreeGrafter"/>
</dbReference>
<dbReference type="GO" id="GO:0003723">
    <property type="term" value="F:RNA binding"/>
    <property type="evidence" value="ECO:0007669"/>
    <property type="project" value="TreeGrafter"/>
</dbReference>
<dbReference type="EMBL" id="CAKOGP040002236">
    <property type="protein sequence ID" value="CAJ1965879.1"/>
    <property type="molecule type" value="Genomic_DNA"/>
</dbReference>
<dbReference type="Pfam" id="PF26188">
    <property type="entry name" value="RESC6"/>
    <property type="match status" value="1"/>
</dbReference>
<dbReference type="GO" id="GO:0035770">
    <property type="term" value="C:ribonucleoprotein granule"/>
    <property type="evidence" value="ECO:0007669"/>
    <property type="project" value="TreeGrafter"/>
</dbReference>
<protein>
    <recommendedName>
        <fullName evidence="1">RNA-editing substrate-binding complex 6 protein domain-containing protein</fullName>
    </recommendedName>
</protein>
<dbReference type="InterPro" id="IPR050870">
    <property type="entry name" value="FAST_kinase"/>
</dbReference>
<name>A0AAD2G7V8_9STRA</name>
<dbReference type="AlphaFoldDB" id="A0AAD2G7V8"/>
<dbReference type="GO" id="GO:0005759">
    <property type="term" value="C:mitochondrial matrix"/>
    <property type="evidence" value="ECO:0007669"/>
    <property type="project" value="TreeGrafter"/>
</dbReference>
<comment type="caution">
    <text evidence="2">The sequence shown here is derived from an EMBL/GenBank/DDBJ whole genome shotgun (WGS) entry which is preliminary data.</text>
</comment>
<evidence type="ECO:0000259" key="1">
    <source>
        <dbReference type="Pfam" id="PF26188"/>
    </source>
</evidence>
<dbReference type="PANTHER" id="PTHR21228:SF40">
    <property type="entry name" value="LD45607P"/>
    <property type="match status" value="1"/>
</dbReference>
<dbReference type="InterPro" id="IPR058917">
    <property type="entry name" value="RESC6_dom"/>
</dbReference>
<organism evidence="2 3">
    <name type="scientific">Cylindrotheca closterium</name>
    <dbReference type="NCBI Taxonomy" id="2856"/>
    <lineage>
        <taxon>Eukaryota</taxon>
        <taxon>Sar</taxon>
        <taxon>Stramenopiles</taxon>
        <taxon>Ochrophyta</taxon>
        <taxon>Bacillariophyta</taxon>
        <taxon>Bacillariophyceae</taxon>
        <taxon>Bacillariophycidae</taxon>
        <taxon>Bacillariales</taxon>
        <taxon>Bacillariaceae</taxon>
        <taxon>Cylindrotheca</taxon>
    </lineage>
</organism>
<evidence type="ECO:0000313" key="3">
    <source>
        <dbReference type="Proteomes" id="UP001295423"/>
    </source>
</evidence>
<proteinExistence type="predicted"/>
<sequence>MRRLAHLSILETQQQSKDFNYSENQRTQLLGSLLNHTDIALTRALDSPETLLNPYNLADILIALGMLSHIESSSPFSNRLLRNLVDLIDKHQAQTIHSVGLVRMVQCLQAITRLQLEEPNLKDCIFQRLLKPDAVAKLPARTIVHGLAALANSNTCNINSKLLARAFMRRLRKRKVKEEATLSDLLRALAAADKLLQKSEMDHFEDETAMFVFALLRDVIRRKSDSQATFSSKIVSDLISTWARFSNNEREDVVIEQLLSICASDGVIERCDLGELEKILVSVERLRITNHTATMELAGERFLALVKASNQCAATEHVSPRAINSILRCPVLLHRRSPEVMKPFVAAALLLFHDGDFVNSCSLSEIANFLWFKSVVRWRDEEVLHLFCQRILDPELVDSCSPKLASRILGTFTTMMSLETPRDTGDNYLIAEGTSQIFHCYGVHLLTSRLEPAEAATALYSYAKASYFHDMGIFDHLASSISSMANRCTTRQLSQSLWSCGKMVALEQLEGNDLPPYHKSSLIIAKELCHRSNELTPPDVTQCMWALARLGVSGRCYLEPLAERAVAVSESMNTIEVVNILWGLGKIEYIATDLLLILTEKLMDDSLDASPKQASSALFALARLNFRNKELFDKLCAVLIDKIDDTSAQSIANALWAYKTVHLRPPDELLNFWATEKLGLVTVQSLKPR</sequence>
<reference evidence="2" key="1">
    <citation type="submission" date="2023-08" db="EMBL/GenBank/DDBJ databases">
        <authorList>
            <person name="Audoor S."/>
            <person name="Bilcke G."/>
        </authorList>
    </citation>
    <scope>NUCLEOTIDE SEQUENCE</scope>
</reference>
<accession>A0AAD2G7V8</accession>
<feature type="domain" description="RNA-editing substrate-binding complex 6 protein" evidence="1">
    <location>
        <begin position="537"/>
        <end position="628"/>
    </location>
</feature>
<evidence type="ECO:0000313" key="2">
    <source>
        <dbReference type="EMBL" id="CAJ1965879.1"/>
    </source>
</evidence>